<dbReference type="PANTHER" id="PTHR45786">
    <property type="entry name" value="DNA BINDING PROTEIN-LIKE"/>
    <property type="match status" value="1"/>
</dbReference>
<name>A0A2U1PET5_ARTAN</name>
<keyword evidence="3" id="KW-1185">Reference proteome</keyword>
<evidence type="ECO:0000313" key="3">
    <source>
        <dbReference type="Proteomes" id="UP000245207"/>
    </source>
</evidence>
<dbReference type="PANTHER" id="PTHR45786:SF74">
    <property type="entry name" value="ATP-DEPENDENT DNA HELICASE"/>
    <property type="match status" value="1"/>
</dbReference>
<feature type="compositionally biased region" description="Polar residues" evidence="1">
    <location>
        <begin position="300"/>
        <end position="312"/>
    </location>
</feature>
<dbReference type="STRING" id="35608.A0A2U1PET5"/>
<proteinExistence type="predicted"/>
<dbReference type="Proteomes" id="UP000245207">
    <property type="component" value="Unassembled WGS sequence"/>
</dbReference>
<sequence>MRTKDKARRRVTSLRSLESAGKCIYSQPFHSENVVTTAKRPVTHVDEPDCRLSSVAKRPRSNNSVTSRNSGEKQYHTLVKESLQRFSHTGVSNGARKRKAIEMYELHEFAVPKAQGVSAEPVPALRTAPANKKCHTHAEEEVHLTPVVNSHNVSSCDPATPITVDKGKGKVYQYNSDNNYTSHKEMKDSVPCYPSHDGTQDLLCDELLCEMESNHIFGFNQDCLCPYDGAPSCLPMCSRTPVQSHQQNAIPQGAFSAFTVTDVISAPFYYGCLTLTVLFAPADSVGRSSNIADGQVRATLPSTPTQEQPTLNRRQRARGPSNVQGHRPSNARTPVRQGPPSTYISMGRCDRICRHCNAFFWCEERLTSSTRLHPEYSKCCNKGQVQLPTHDDYPEYIKHLFSDAHFMEHIRAYNQMFAMTSLGAEVDQSVNRGRGPYVFKISGQLYHCIGGMLPEQGKRPRFLQLYIYDRDNEVDNRLENMQRHGEGLRREIVEGLIEFLDEHNQLVQVFRTAANKMAEADIPTFKVRLFGVVGSRQHELPSGDSIGAIVFEGGPDVEISTTLYLW</sequence>
<comment type="caution">
    <text evidence="2">The sequence shown here is derived from an EMBL/GenBank/DDBJ whole genome shotgun (WGS) entry which is preliminary data.</text>
</comment>
<dbReference type="EMBL" id="PKPP01001248">
    <property type="protein sequence ID" value="PWA84252.1"/>
    <property type="molecule type" value="Genomic_DNA"/>
</dbReference>
<organism evidence="2 3">
    <name type="scientific">Artemisia annua</name>
    <name type="common">Sweet wormwood</name>
    <dbReference type="NCBI Taxonomy" id="35608"/>
    <lineage>
        <taxon>Eukaryota</taxon>
        <taxon>Viridiplantae</taxon>
        <taxon>Streptophyta</taxon>
        <taxon>Embryophyta</taxon>
        <taxon>Tracheophyta</taxon>
        <taxon>Spermatophyta</taxon>
        <taxon>Magnoliopsida</taxon>
        <taxon>eudicotyledons</taxon>
        <taxon>Gunneridae</taxon>
        <taxon>Pentapetalae</taxon>
        <taxon>asterids</taxon>
        <taxon>campanulids</taxon>
        <taxon>Asterales</taxon>
        <taxon>Asteraceae</taxon>
        <taxon>Asteroideae</taxon>
        <taxon>Anthemideae</taxon>
        <taxon>Artemisiinae</taxon>
        <taxon>Artemisia</taxon>
    </lineage>
</organism>
<reference evidence="2 3" key="1">
    <citation type="journal article" date="2018" name="Mol. Plant">
        <title>The genome of Artemisia annua provides insight into the evolution of Asteraceae family and artemisinin biosynthesis.</title>
        <authorList>
            <person name="Shen Q."/>
            <person name="Zhang L."/>
            <person name="Liao Z."/>
            <person name="Wang S."/>
            <person name="Yan T."/>
            <person name="Shi P."/>
            <person name="Liu M."/>
            <person name="Fu X."/>
            <person name="Pan Q."/>
            <person name="Wang Y."/>
            <person name="Lv Z."/>
            <person name="Lu X."/>
            <person name="Zhang F."/>
            <person name="Jiang W."/>
            <person name="Ma Y."/>
            <person name="Chen M."/>
            <person name="Hao X."/>
            <person name="Li L."/>
            <person name="Tang Y."/>
            <person name="Lv G."/>
            <person name="Zhou Y."/>
            <person name="Sun X."/>
            <person name="Brodelius P.E."/>
            <person name="Rose J.K.C."/>
            <person name="Tang K."/>
        </authorList>
    </citation>
    <scope>NUCLEOTIDE SEQUENCE [LARGE SCALE GENOMIC DNA]</scope>
    <source>
        <strain evidence="3">cv. Huhao1</strain>
        <tissue evidence="2">Leaf</tissue>
    </source>
</reference>
<evidence type="ECO:0000313" key="2">
    <source>
        <dbReference type="EMBL" id="PWA84252.1"/>
    </source>
</evidence>
<gene>
    <name evidence="2" type="ORF">CTI12_AA161280</name>
</gene>
<evidence type="ECO:0000256" key="1">
    <source>
        <dbReference type="SAM" id="MobiDB-lite"/>
    </source>
</evidence>
<evidence type="ECO:0008006" key="4">
    <source>
        <dbReference type="Google" id="ProtNLM"/>
    </source>
</evidence>
<accession>A0A2U1PET5</accession>
<protein>
    <recommendedName>
        <fullName evidence="4">Helitron helicase-like domain-containing protein</fullName>
    </recommendedName>
</protein>
<feature type="region of interest" description="Disordered" evidence="1">
    <location>
        <begin position="293"/>
        <end position="340"/>
    </location>
</feature>
<dbReference type="OrthoDB" id="5405663at2759"/>
<dbReference type="AlphaFoldDB" id="A0A2U1PET5"/>